<dbReference type="Proteomes" id="UP000181909">
    <property type="component" value="Unassembled WGS sequence"/>
</dbReference>
<reference evidence="2 3" key="1">
    <citation type="submission" date="2016-11" db="EMBL/GenBank/DDBJ databases">
        <authorList>
            <person name="Jaros S."/>
            <person name="Januszkiewicz K."/>
            <person name="Wedrychowicz H."/>
        </authorList>
    </citation>
    <scope>NUCLEOTIDE SEQUENCE [LARGE SCALE GENOMIC DNA]</scope>
    <source>
        <strain evidence="2 3">OK807</strain>
    </source>
</reference>
<evidence type="ECO:0000313" key="2">
    <source>
        <dbReference type="EMBL" id="SFX90751.1"/>
    </source>
</evidence>
<feature type="compositionally biased region" description="Polar residues" evidence="1">
    <location>
        <begin position="260"/>
        <end position="277"/>
    </location>
</feature>
<protein>
    <submittedName>
        <fullName evidence="2">Uncharacterized protein</fullName>
    </submittedName>
</protein>
<dbReference type="EMBL" id="FPJO01000007">
    <property type="protein sequence ID" value="SFX90751.1"/>
    <property type="molecule type" value="Genomic_DNA"/>
</dbReference>
<dbReference type="STRING" id="1893.SAMN02787144_1007320"/>
<feature type="region of interest" description="Disordered" evidence="1">
    <location>
        <begin position="257"/>
        <end position="289"/>
    </location>
</feature>
<accession>A0A1K2AVV3</accession>
<gene>
    <name evidence="2" type="ORF">SAMN02787144_1007320</name>
</gene>
<dbReference type="AlphaFoldDB" id="A0A1K2AVV3"/>
<organism evidence="2 3">
    <name type="scientific">Streptomyces atratus</name>
    <dbReference type="NCBI Taxonomy" id="1893"/>
    <lineage>
        <taxon>Bacteria</taxon>
        <taxon>Bacillati</taxon>
        <taxon>Actinomycetota</taxon>
        <taxon>Actinomycetes</taxon>
        <taxon>Kitasatosporales</taxon>
        <taxon>Streptomycetaceae</taxon>
        <taxon>Streptomyces</taxon>
    </lineage>
</organism>
<name>A0A1K2AVV3_STRAR</name>
<evidence type="ECO:0000313" key="3">
    <source>
        <dbReference type="Proteomes" id="UP000181909"/>
    </source>
</evidence>
<proteinExistence type="predicted"/>
<sequence>MADITMRAEDDHAVLFARKRVRAALADAADDSELFAALRSTDLGQVSVVEVNLTTPGTCMRNGKAHRVEKLFVISAEEWASGAGTVTLDTYSDACMSHDLRGHRQPEIQKENAPRLKAALTAITRMVAVEVVASDFTSYGIPTKDGFEDLPDEDPDILDSWYMAEVPRRTEWLQSFLPPNSPRFAAETDAPVSFVEVARGGRTVGYLWAAEDGVAAGFEPRTPAGDEALDAGQDWLMRLSEAKQRGLAPAQALHELASWPGSTRSGTVVPGTQQEASSLEDLQDLSGRE</sequence>
<evidence type="ECO:0000256" key="1">
    <source>
        <dbReference type="SAM" id="MobiDB-lite"/>
    </source>
</evidence>